<reference evidence="1" key="1">
    <citation type="submission" date="2023-03" db="EMBL/GenBank/DDBJ databases">
        <authorList>
            <person name="Steffen K."/>
            <person name="Cardenas P."/>
        </authorList>
    </citation>
    <scope>NUCLEOTIDE SEQUENCE</scope>
</reference>
<evidence type="ECO:0000313" key="2">
    <source>
        <dbReference type="Proteomes" id="UP001174909"/>
    </source>
</evidence>
<organism evidence="1 2">
    <name type="scientific">Geodia barretti</name>
    <name type="common">Barrett's horny sponge</name>
    <dbReference type="NCBI Taxonomy" id="519541"/>
    <lineage>
        <taxon>Eukaryota</taxon>
        <taxon>Metazoa</taxon>
        <taxon>Porifera</taxon>
        <taxon>Demospongiae</taxon>
        <taxon>Heteroscleromorpha</taxon>
        <taxon>Tetractinellida</taxon>
        <taxon>Astrophorina</taxon>
        <taxon>Geodiidae</taxon>
        <taxon>Geodia</taxon>
    </lineage>
</organism>
<sequence length="751" mass="81218">MEFLGCVARLFVEEAQQILKKALLSDGGTSVCSHLQRVFNSSEKLNLVEYGSQPPDHSLLDDTNLLWSGSATLQKDTVYLTLQAEDEGPVLFVSPTAHNSPTLGNVFNETSNDIILQNRLLNMTYNCASKKLSIHIDVSSPTAVIKNVLSFNRFTFSLSMVVDSRDAFETAVFSGSTTFLDIPAFVAVRFKYATRAVDIRGVPTERSITLEKALEAISVDGLKMPTNNIRELSNVALFGKIEKGMTTFAMEGRSNGCTVVLLHELSNNSSNAALIACISSIGLQELIMAVSDTNISRTPIYSDLAVSNLRFSSATGEISTPLLSQIFPTNSPLAVFGSRIHSGIRAYLTAQIAGVSMTGILSHKKLVFEVPSGTQIQLSKLLSSYPPLSGLGSFPLVGRSIIDSRVSRVSYDPDSKLFVLSSHLPKLLLIPNVMLLSNVALDINATLQQTLSVTQLNLTSSWLFGSLNVTTQLSYNGTEGVYHVRGFTTQTLQINDLFRNILGSDLPSALKSLTLTTAVGSIYSNGNYIIIFSGSLREGKVCLVFLKDSTGTKLGLVASVKGTRLSDLVHSANGVDISGTPFFGDLNISMAVSIASAPIEKSRLINILPKEINKVFPTDGDMFPVGVVSHFRINVSGTIGTDCTLSNGIVKCTSLKSANFTVKHLAREIPGLRKAIDELPSEISSVINAKVNTFSFNSTTNEFIIGMEMNKLVFVKEFLSLSGVRIRYEGRLGSVISTTSIEIEGTWHISE</sequence>
<feature type="non-terminal residue" evidence="1">
    <location>
        <position position="751"/>
    </location>
</feature>
<dbReference type="AlphaFoldDB" id="A0AA35S257"/>
<dbReference type="EMBL" id="CASHTH010001932">
    <property type="protein sequence ID" value="CAI8022055.1"/>
    <property type="molecule type" value="Genomic_DNA"/>
</dbReference>
<gene>
    <name evidence="1" type="ORF">GBAR_LOCUS12977</name>
</gene>
<evidence type="ECO:0000313" key="1">
    <source>
        <dbReference type="EMBL" id="CAI8022055.1"/>
    </source>
</evidence>
<protein>
    <submittedName>
        <fullName evidence="1">Uncharacterized protein</fullName>
    </submittedName>
</protein>
<keyword evidence="2" id="KW-1185">Reference proteome</keyword>
<dbReference type="Proteomes" id="UP001174909">
    <property type="component" value="Unassembled WGS sequence"/>
</dbReference>
<comment type="caution">
    <text evidence="1">The sequence shown here is derived from an EMBL/GenBank/DDBJ whole genome shotgun (WGS) entry which is preliminary data.</text>
</comment>
<name>A0AA35S257_GEOBA</name>
<proteinExistence type="predicted"/>
<accession>A0AA35S257</accession>